<name>A0ACC2F927_DALPE</name>
<protein>
    <submittedName>
        <fullName evidence="1">Uncharacterized protein</fullName>
    </submittedName>
</protein>
<sequence>MHTPQGQDPHYHIKPPVSSWDPETTAGRRLRCLACGRGGEEELGDVPGGITKEGPASLQLRDNPWLLSKAMDGLGAVFLKTSPTRASDKGLLQSLFVEFISTAGETAYCPGEGSLLGQKLRRKEAAGKAFDENQQQNRSAVYIGSGATQYPASHQRLTNRPGIMDQQLGLTSSMQAE</sequence>
<dbReference type="Proteomes" id="UP001157502">
    <property type="component" value="Chromosome 32"/>
</dbReference>
<organism evidence="1 2">
    <name type="scientific">Dallia pectoralis</name>
    <name type="common">Alaska blackfish</name>
    <dbReference type="NCBI Taxonomy" id="75939"/>
    <lineage>
        <taxon>Eukaryota</taxon>
        <taxon>Metazoa</taxon>
        <taxon>Chordata</taxon>
        <taxon>Craniata</taxon>
        <taxon>Vertebrata</taxon>
        <taxon>Euteleostomi</taxon>
        <taxon>Actinopterygii</taxon>
        <taxon>Neopterygii</taxon>
        <taxon>Teleostei</taxon>
        <taxon>Protacanthopterygii</taxon>
        <taxon>Esociformes</taxon>
        <taxon>Umbridae</taxon>
        <taxon>Dallia</taxon>
    </lineage>
</organism>
<accession>A0ACC2F927</accession>
<evidence type="ECO:0000313" key="1">
    <source>
        <dbReference type="EMBL" id="KAJ7987883.1"/>
    </source>
</evidence>
<proteinExistence type="predicted"/>
<reference evidence="1" key="1">
    <citation type="submission" date="2021-05" db="EMBL/GenBank/DDBJ databases">
        <authorList>
            <person name="Pan Q."/>
            <person name="Jouanno E."/>
            <person name="Zahm M."/>
            <person name="Klopp C."/>
            <person name="Cabau C."/>
            <person name="Louis A."/>
            <person name="Berthelot C."/>
            <person name="Parey E."/>
            <person name="Roest Crollius H."/>
            <person name="Montfort J."/>
            <person name="Robinson-Rechavi M."/>
            <person name="Bouchez O."/>
            <person name="Lampietro C."/>
            <person name="Lopez Roques C."/>
            <person name="Donnadieu C."/>
            <person name="Postlethwait J."/>
            <person name="Bobe J."/>
            <person name="Dillon D."/>
            <person name="Chandos A."/>
            <person name="von Hippel F."/>
            <person name="Guiguen Y."/>
        </authorList>
    </citation>
    <scope>NUCLEOTIDE SEQUENCE</scope>
    <source>
        <strain evidence="1">YG-Jan2019</strain>
    </source>
</reference>
<gene>
    <name evidence="1" type="ORF">DPEC_G00331210</name>
</gene>
<dbReference type="EMBL" id="CM055759">
    <property type="protein sequence ID" value="KAJ7987883.1"/>
    <property type="molecule type" value="Genomic_DNA"/>
</dbReference>
<comment type="caution">
    <text evidence="1">The sequence shown here is derived from an EMBL/GenBank/DDBJ whole genome shotgun (WGS) entry which is preliminary data.</text>
</comment>
<evidence type="ECO:0000313" key="2">
    <source>
        <dbReference type="Proteomes" id="UP001157502"/>
    </source>
</evidence>
<keyword evidence="2" id="KW-1185">Reference proteome</keyword>